<feature type="compositionally biased region" description="Polar residues" evidence="1">
    <location>
        <begin position="59"/>
        <end position="70"/>
    </location>
</feature>
<proteinExistence type="predicted"/>
<dbReference type="Proteomes" id="UP000321947">
    <property type="component" value="Unassembled WGS sequence"/>
</dbReference>
<gene>
    <name evidence="3" type="ORF">E5676_scaffold115G00350</name>
    <name evidence="2" type="ORF">E6C27_scaffold581G00400</name>
</gene>
<evidence type="ECO:0000313" key="3">
    <source>
        <dbReference type="EMBL" id="TYK22850.1"/>
    </source>
</evidence>
<evidence type="ECO:0000256" key="1">
    <source>
        <dbReference type="SAM" id="MobiDB-lite"/>
    </source>
</evidence>
<comment type="caution">
    <text evidence="3">The sequence shown here is derived from an EMBL/GenBank/DDBJ whole genome shotgun (WGS) entry which is preliminary data.</text>
</comment>
<reference evidence="4 5" key="1">
    <citation type="submission" date="2019-08" db="EMBL/GenBank/DDBJ databases">
        <title>Draft genome sequences of two oriental melons (Cucumis melo L. var makuwa).</title>
        <authorList>
            <person name="Kwon S.-Y."/>
        </authorList>
    </citation>
    <scope>NUCLEOTIDE SEQUENCE [LARGE SCALE GENOMIC DNA]</scope>
    <source>
        <strain evidence="5">cv. Chang Bougi</strain>
        <strain evidence="4">cv. SW 3</strain>
        <tissue evidence="3">Leaf</tissue>
    </source>
</reference>
<protein>
    <recommendedName>
        <fullName evidence="6">Envelope-like protein</fullName>
    </recommendedName>
</protein>
<evidence type="ECO:0000313" key="5">
    <source>
        <dbReference type="Proteomes" id="UP000321947"/>
    </source>
</evidence>
<dbReference type="EMBL" id="SSTE01022985">
    <property type="protein sequence ID" value="KAA0026052.1"/>
    <property type="molecule type" value="Genomic_DNA"/>
</dbReference>
<dbReference type="AlphaFoldDB" id="A0A5D3DHK8"/>
<sequence>MDSDERDDVSLARLLRKGLFSNVEPFGTAAPVTLVHSQESSLSDEIFIPMSGHPPVTNVEVSQSGHSSRGGNFDDPANQNPADVDTHVEPTDTCTPDNVEPDVNVEPQPKTQQSPGTSRPKGKKF</sequence>
<accession>A0A5D3DHK8</accession>
<dbReference type="EMBL" id="SSTD01004786">
    <property type="protein sequence ID" value="TYK22850.1"/>
    <property type="molecule type" value="Genomic_DNA"/>
</dbReference>
<evidence type="ECO:0008006" key="6">
    <source>
        <dbReference type="Google" id="ProtNLM"/>
    </source>
</evidence>
<evidence type="ECO:0000313" key="4">
    <source>
        <dbReference type="Proteomes" id="UP000321393"/>
    </source>
</evidence>
<dbReference type="Proteomes" id="UP000321393">
    <property type="component" value="Unassembled WGS sequence"/>
</dbReference>
<name>A0A5D3DHK8_CUCMM</name>
<feature type="region of interest" description="Disordered" evidence="1">
    <location>
        <begin position="47"/>
        <end position="125"/>
    </location>
</feature>
<organism evidence="3 5">
    <name type="scientific">Cucumis melo var. makuwa</name>
    <name type="common">Oriental melon</name>
    <dbReference type="NCBI Taxonomy" id="1194695"/>
    <lineage>
        <taxon>Eukaryota</taxon>
        <taxon>Viridiplantae</taxon>
        <taxon>Streptophyta</taxon>
        <taxon>Embryophyta</taxon>
        <taxon>Tracheophyta</taxon>
        <taxon>Spermatophyta</taxon>
        <taxon>Magnoliopsida</taxon>
        <taxon>eudicotyledons</taxon>
        <taxon>Gunneridae</taxon>
        <taxon>Pentapetalae</taxon>
        <taxon>rosids</taxon>
        <taxon>fabids</taxon>
        <taxon>Cucurbitales</taxon>
        <taxon>Cucurbitaceae</taxon>
        <taxon>Benincaseae</taxon>
        <taxon>Cucumis</taxon>
    </lineage>
</organism>
<evidence type="ECO:0000313" key="2">
    <source>
        <dbReference type="EMBL" id="KAA0026052.1"/>
    </source>
</evidence>